<comment type="caution">
    <text evidence="1">The sequence shown here is derived from an EMBL/GenBank/DDBJ whole genome shotgun (WGS) entry which is preliminary data.</text>
</comment>
<proteinExistence type="predicted"/>
<dbReference type="AlphaFoldDB" id="A0A8S9IP92"/>
<sequence>MQALRESTGTVTITDDHIEDPVAAAEEIAFCRACARFGLSLYLYHEEWGGV</sequence>
<dbReference type="GO" id="GO:0000724">
    <property type="term" value="P:double-strand break repair via homologous recombination"/>
    <property type="evidence" value="ECO:0007669"/>
    <property type="project" value="InterPro"/>
</dbReference>
<organism evidence="1">
    <name type="scientific">Brassica cretica</name>
    <name type="common">Mustard</name>
    <dbReference type="NCBI Taxonomy" id="69181"/>
    <lineage>
        <taxon>Eukaryota</taxon>
        <taxon>Viridiplantae</taxon>
        <taxon>Streptophyta</taxon>
        <taxon>Embryophyta</taxon>
        <taxon>Tracheophyta</taxon>
        <taxon>Spermatophyta</taxon>
        <taxon>Magnoliopsida</taxon>
        <taxon>eudicotyledons</taxon>
        <taxon>Gunneridae</taxon>
        <taxon>Pentapetalae</taxon>
        <taxon>rosids</taxon>
        <taxon>malvids</taxon>
        <taxon>Brassicales</taxon>
        <taxon>Brassicaceae</taxon>
        <taxon>Brassiceae</taxon>
        <taxon>Brassica</taxon>
    </lineage>
</organism>
<accession>A0A8S9IP92</accession>
<dbReference type="InterPro" id="IPR037489">
    <property type="entry name" value="RAD52-like"/>
</dbReference>
<protein>
    <submittedName>
        <fullName evidence="1">Uncharacterized protein</fullName>
    </submittedName>
</protein>
<dbReference type="EMBL" id="QGKY02001015">
    <property type="protein sequence ID" value="KAF2571708.1"/>
    <property type="molecule type" value="Genomic_DNA"/>
</dbReference>
<reference evidence="1" key="1">
    <citation type="submission" date="2019-12" db="EMBL/GenBank/DDBJ databases">
        <title>Genome sequencing and annotation of Brassica cretica.</title>
        <authorList>
            <person name="Studholme D.J."/>
            <person name="Sarris P.F."/>
        </authorList>
    </citation>
    <scope>NUCLEOTIDE SEQUENCE</scope>
    <source>
        <strain evidence="1">PFS-102/07</strain>
        <tissue evidence="1">Leaf</tissue>
    </source>
</reference>
<dbReference type="PANTHER" id="PTHR34050:SF3">
    <property type="entry name" value="DNA REPAIR RAD52-LIKE PROTEIN 2, CHLOROPLASTIC"/>
    <property type="match status" value="1"/>
</dbReference>
<dbReference type="GO" id="GO:0003677">
    <property type="term" value="F:DNA binding"/>
    <property type="evidence" value="ECO:0007669"/>
    <property type="project" value="InterPro"/>
</dbReference>
<evidence type="ECO:0000313" key="1">
    <source>
        <dbReference type="EMBL" id="KAF2571708.1"/>
    </source>
</evidence>
<name>A0A8S9IP92_BRACR</name>
<gene>
    <name evidence="1" type="ORF">F2Q70_00005840</name>
</gene>
<dbReference type="PANTHER" id="PTHR34050">
    <property type="entry name" value="DNA REPAIR RAD52-LIKE PROTEIN 2, CHLOROPLASTIC"/>
    <property type="match status" value="1"/>
</dbReference>